<organism evidence="3 4">
    <name type="scientific">Agrococcus jejuensis</name>
    <dbReference type="NCBI Taxonomy" id="399736"/>
    <lineage>
        <taxon>Bacteria</taxon>
        <taxon>Bacillati</taxon>
        <taxon>Actinomycetota</taxon>
        <taxon>Actinomycetes</taxon>
        <taxon>Micrococcales</taxon>
        <taxon>Microbacteriaceae</taxon>
        <taxon>Agrococcus</taxon>
    </lineage>
</organism>
<evidence type="ECO:0000313" key="4">
    <source>
        <dbReference type="Proteomes" id="UP000198822"/>
    </source>
</evidence>
<sequence length="153" mass="16300">MTRTDRASLLVHVDRATAFAALTDRVALEAWLSPEGMSGRFERFDMRAGGSYRLVLTYDDASDAPGKTTAAEDVSEVRIASLDPGRSIVQLVDFESDDPAFQGTMTMESTVVDDPHGAVVTIEARDVPPGVGAADHALGITSSLANLARYLEG</sequence>
<dbReference type="Gene3D" id="3.30.530.20">
    <property type="match status" value="1"/>
</dbReference>
<dbReference type="AlphaFoldDB" id="A0A1G8CF12"/>
<dbReference type="Pfam" id="PF08327">
    <property type="entry name" value="AHSA1"/>
    <property type="match status" value="1"/>
</dbReference>
<dbReference type="OrthoDB" id="9786557at2"/>
<keyword evidence="4" id="KW-1185">Reference proteome</keyword>
<feature type="domain" description="Activator of Hsp90 ATPase homologue 1/2-like C-terminal" evidence="2">
    <location>
        <begin position="14"/>
        <end position="152"/>
    </location>
</feature>
<reference evidence="4" key="1">
    <citation type="submission" date="2016-10" db="EMBL/GenBank/DDBJ databases">
        <authorList>
            <person name="Varghese N."/>
            <person name="Submissions S."/>
        </authorList>
    </citation>
    <scope>NUCLEOTIDE SEQUENCE [LARGE SCALE GENOMIC DNA]</scope>
    <source>
        <strain evidence="4">DSM 22002</strain>
    </source>
</reference>
<dbReference type="InterPro" id="IPR013538">
    <property type="entry name" value="ASHA1/2-like_C"/>
</dbReference>
<dbReference type="SUPFAM" id="SSF55961">
    <property type="entry name" value="Bet v1-like"/>
    <property type="match status" value="1"/>
</dbReference>
<dbReference type="STRING" id="399736.SAMN04489720_1260"/>
<gene>
    <name evidence="3" type="ORF">SAMN04489720_1260</name>
</gene>
<accession>A0A1G8CF12</accession>
<dbReference type="EMBL" id="LT629695">
    <property type="protein sequence ID" value="SDH43773.1"/>
    <property type="molecule type" value="Genomic_DNA"/>
</dbReference>
<comment type="similarity">
    <text evidence="1">Belongs to the AHA1 family.</text>
</comment>
<dbReference type="InterPro" id="IPR023393">
    <property type="entry name" value="START-like_dom_sf"/>
</dbReference>
<protein>
    <submittedName>
        <fullName evidence="3">Uncharacterized conserved protein YndB, AHSA1/START domain</fullName>
    </submittedName>
</protein>
<proteinExistence type="inferred from homology"/>
<dbReference type="RefSeq" id="WP_092503431.1">
    <property type="nucleotide sequence ID" value="NZ_LT629695.1"/>
</dbReference>
<evidence type="ECO:0000256" key="1">
    <source>
        <dbReference type="ARBA" id="ARBA00006817"/>
    </source>
</evidence>
<evidence type="ECO:0000259" key="2">
    <source>
        <dbReference type="Pfam" id="PF08327"/>
    </source>
</evidence>
<dbReference type="Proteomes" id="UP000198822">
    <property type="component" value="Chromosome I"/>
</dbReference>
<evidence type="ECO:0000313" key="3">
    <source>
        <dbReference type="EMBL" id="SDH43773.1"/>
    </source>
</evidence>
<name>A0A1G8CF12_9MICO</name>